<comment type="caution">
    <text evidence="2">The sequence shown here is derived from an EMBL/GenBank/DDBJ whole genome shotgun (WGS) entry which is preliminary data.</text>
</comment>
<evidence type="ECO:0008006" key="4">
    <source>
        <dbReference type="Google" id="ProtNLM"/>
    </source>
</evidence>
<sequence>MKQMTQILSVLIASMIAGQALAAGDAMFSLRDEDAPTGTHLRPVRMVSELPLDQTYASLESRFKQKIRDSYEKMAESDEPPFPAKGLRPLLKHILAEQDKAGIDAKGTLALLASVDDAGVVQSVSSLETPDPKLAQVAGAVLMMTPFKPPRCNGQPCKMDFLLEVGIKSIKDLGTSPLTISKEPVLTR</sequence>
<keyword evidence="3" id="KW-1185">Reference proteome</keyword>
<keyword evidence="1" id="KW-0732">Signal</keyword>
<dbReference type="EMBL" id="JARRAF010000020">
    <property type="protein sequence ID" value="MDK2125516.1"/>
    <property type="molecule type" value="Genomic_DNA"/>
</dbReference>
<dbReference type="RefSeq" id="WP_284101826.1">
    <property type="nucleotide sequence ID" value="NZ_JARRAF010000020.1"/>
</dbReference>
<accession>A0ABT7DZP9</accession>
<protein>
    <recommendedName>
        <fullName evidence="4">TonB C-terminal domain-containing protein</fullName>
    </recommendedName>
</protein>
<evidence type="ECO:0000313" key="2">
    <source>
        <dbReference type="EMBL" id="MDK2125516.1"/>
    </source>
</evidence>
<evidence type="ECO:0000313" key="3">
    <source>
        <dbReference type="Proteomes" id="UP001172778"/>
    </source>
</evidence>
<name>A0ABT7DZP9_9NEIS</name>
<feature type="chain" id="PRO_5046823235" description="TonB C-terminal domain-containing protein" evidence="1">
    <location>
        <begin position="23"/>
        <end position="188"/>
    </location>
</feature>
<gene>
    <name evidence="2" type="ORF">PZA18_15790</name>
</gene>
<organism evidence="2 3">
    <name type="scientific">Parachitinimonas caeni</name>
    <dbReference type="NCBI Taxonomy" id="3031301"/>
    <lineage>
        <taxon>Bacteria</taxon>
        <taxon>Pseudomonadati</taxon>
        <taxon>Pseudomonadota</taxon>
        <taxon>Betaproteobacteria</taxon>
        <taxon>Neisseriales</taxon>
        <taxon>Chitinibacteraceae</taxon>
        <taxon>Parachitinimonas</taxon>
    </lineage>
</organism>
<feature type="signal peptide" evidence="1">
    <location>
        <begin position="1"/>
        <end position="22"/>
    </location>
</feature>
<reference evidence="2" key="1">
    <citation type="submission" date="2023-03" db="EMBL/GenBank/DDBJ databases">
        <title>Chitinimonas shenzhenensis gen. nov., sp. nov., a novel member of family Burkholderiaceae isolated from activated sludge collected in Shen Zhen, China.</title>
        <authorList>
            <person name="Wang X."/>
        </authorList>
    </citation>
    <scope>NUCLEOTIDE SEQUENCE</scope>
    <source>
        <strain evidence="2">DQS-5</strain>
    </source>
</reference>
<evidence type="ECO:0000256" key="1">
    <source>
        <dbReference type="SAM" id="SignalP"/>
    </source>
</evidence>
<proteinExistence type="predicted"/>
<dbReference type="Proteomes" id="UP001172778">
    <property type="component" value="Unassembled WGS sequence"/>
</dbReference>